<evidence type="ECO:0000313" key="2">
    <source>
        <dbReference type="Proteomes" id="UP000191522"/>
    </source>
</evidence>
<keyword evidence="2" id="KW-1185">Reference proteome</keyword>
<proteinExistence type="predicted"/>
<dbReference type="STRING" id="69771.A0A1V6PKZ5"/>
<organism evidence="1 2">
    <name type="scientific">Penicillium decumbens</name>
    <dbReference type="NCBI Taxonomy" id="69771"/>
    <lineage>
        <taxon>Eukaryota</taxon>
        <taxon>Fungi</taxon>
        <taxon>Dikarya</taxon>
        <taxon>Ascomycota</taxon>
        <taxon>Pezizomycotina</taxon>
        <taxon>Eurotiomycetes</taxon>
        <taxon>Eurotiomycetidae</taxon>
        <taxon>Eurotiales</taxon>
        <taxon>Aspergillaceae</taxon>
        <taxon>Penicillium</taxon>
    </lineage>
</organism>
<dbReference type="AlphaFoldDB" id="A0A1V6PKZ5"/>
<dbReference type="EMBL" id="MDYL01000002">
    <property type="protein sequence ID" value="OQD77664.1"/>
    <property type="molecule type" value="Genomic_DNA"/>
</dbReference>
<evidence type="ECO:0000313" key="1">
    <source>
        <dbReference type="EMBL" id="OQD77664.1"/>
    </source>
</evidence>
<sequence length="312" mass="35281">MERGNFRYTDNEPETGEYKPPTWWRCDNPLCSCQKAPEEPPKRVLGLAMYVMESSKMHQLHGPATQLDATFDIILGTMTLKQKLRDPDTWPAAQSMVTVEFNTANSTFINLEGLADNSLLFTFKLLSPESAKSKANFKSNKTIKSKQKARSKAMVQQEVLGFHSGDHITECPLFKAVNDNKDKDKTMQLHLPEKRIESWLTVALILLTYREINPTIWHRVTTKQKGKGVAGLNWVEIRDKALPISTELSEEARRKVQLIFEKELAKHAAIERQAIRLGLQGDATQGYVGFSAMVHNPTRFGRLHAGDLGFRG</sequence>
<dbReference type="OrthoDB" id="4469984at2759"/>
<name>A0A1V6PKZ5_PENDC</name>
<accession>A0A1V6PKZ5</accession>
<comment type="caution">
    <text evidence="1">The sequence shown here is derived from an EMBL/GenBank/DDBJ whole genome shotgun (WGS) entry which is preliminary data.</text>
</comment>
<dbReference type="Proteomes" id="UP000191522">
    <property type="component" value="Unassembled WGS sequence"/>
</dbReference>
<protein>
    <submittedName>
        <fullName evidence="1">Uncharacterized protein</fullName>
    </submittedName>
</protein>
<gene>
    <name evidence="1" type="ORF">PENDEC_c002G05012</name>
</gene>
<dbReference type="OMA" id="INPTIWH"/>
<reference evidence="2" key="1">
    <citation type="journal article" date="2017" name="Nat. Microbiol.">
        <title>Global analysis of biosynthetic gene clusters reveals vast potential of secondary metabolite production in Penicillium species.</title>
        <authorList>
            <person name="Nielsen J.C."/>
            <person name="Grijseels S."/>
            <person name="Prigent S."/>
            <person name="Ji B."/>
            <person name="Dainat J."/>
            <person name="Nielsen K.F."/>
            <person name="Frisvad J.C."/>
            <person name="Workman M."/>
            <person name="Nielsen J."/>
        </authorList>
    </citation>
    <scope>NUCLEOTIDE SEQUENCE [LARGE SCALE GENOMIC DNA]</scope>
    <source>
        <strain evidence="2">IBT 11843</strain>
    </source>
</reference>